<dbReference type="CDD" id="cd03230">
    <property type="entry name" value="ABC_DR_subfamily_A"/>
    <property type="match status" value="1"/>
</dbReference>
<evidence type="ECO:0000313" key="8">
    <source>
        <dbReference type="Proteomes" id="UP000287188"/>
    </source>
</evidence>
<reference evidence="8" key="1">
    <citation type="submission" date="2018-12" db="EMBL/GenBank/DDBJ databases">
        <title>Tengunoibacter tsumagoiensis gen. nov., sp. nov., Dictyobacter kobayashii sp. nov., D. alpinus sp. nov., and D. joshuensis sp. nov. and description of Dictyobacteraceae fam. nov. within the order Ktedonobacterales isolated from Tengu-no-mugimeshi.</title>
        <authorList>
            <person name="Wang C.M."/>
            <person name="Zheng Y."/>
            <person name="Sakai Y."/>
            <person name="Toyoda A."/>
            <person name="Minakuchi Y."/>
            <person name="Abe K."/>
            <person name="Yokota A."/>
            <person name="Yabe S."/>
        </authorList>
    </citation>
    <scope>NUCLEOTIDE SEQUENCE [LARGE SCALE GENOMIC DNA]</scope>
    <source>
        <strain evidence="8">Uno11</strain>
    </source>
</reference>
<keyword evidence="3" id="KW-0067">ATP-binding</keyword>
<dbReference type="Pfam" id="PF00005">
    <property type="entry name" value="ABC_tran"/>
    <property type="match status" value="1"/>
</dbReference>
<keyword evidence="8" id="KW-1185">Reference proteome</keyword>
<evidence type="ECO:0000256" key="5">
    <source>
        <dbReference type="SAM" id="Phobius"/>
    </source>
</evidence>
<keyword evidence="1" id="KW-0813">Transport</keyword>
<keyword evidence="2" id="KW-0547">Nucleotide-binding</keyword>
<feature type="domain" description="ABC transporter" evidence="6">
    <location>
        <begin position="220"/>
        <end position="450"/>
    </location>
</feature>
<dbReference type="PANTHER" id="PTHR42711">
    <property type="entry name" value="ABC TRANSPORTER ATP-BINDING PROTEIN"/>
    <property type="match status" value="1"/>
</dbReference>
<dbReference type="RefSeq" id="WP_161977359.1">
    <property type="nucleotide sequence ID" value="NZ_BIFS01000001.1"/>
</dbReference>
<evidence type="ECO:0000256" key="4">
    <source>
        <dbReference type="SAM" id="MobiDB-lite"/>
    </source>
</evidence>
<evidence type="ECO:0000256" key="2">
    <source>
        <dbReference type="ARBA" id="ARBA00022741"/>
    </source>
</evidence>
<keyword evidence="5" id="KW-0472">Membrane</keyword>
<feature type="transmembrane region" description="Helical" evidence="5">
    <location>
        <begin position="17"/>
        <end position="41"/>
    </location>
</feature>
<dbReference type="PANTHER" id="PTHR42711:SF16">
    <property type="entry name" value="ABC TRANSPORTER ATP-BINDING PROTEIN"/>
    <property type="match status" value="1"/>
</dbReference>
<evidence type="ECO:0000259" key="6">
    <source>
        <dbReference type="PROSITE" id="PS50893"/>
    </source>
</evidence>
<dbReference type="GO" id="GO:0005524">
    <property type="term" value="F:ATP binding"/>
    <property type="evidence" value="ECO:0007669"/>
    <property type="project" value="UniProtKB-KW"/>
</dbReference>
<dbReference type="SMART" id="SM00382">
    <property type="entry name" value="AAA"/>
    <property type="match status" value="1"/>
</dbReference>
<evidence type="ECO:0000256" key="3">
    <source>
        <dbReference type="ARBA" id="ARBA00022840"/>
    </source>
</evidence>
<dbReference type="PROSITE" id="PS00211">
    <property type="entry name" value="ABC_TRANSPORTER_1"/>
    <property type="match status" value="1"/>
</dbReference>
<dbReference type="GO" id="GO:0016887">
    <property type="term" value="F:ATP hydrolysis activity"/>
    <property type="evidence" value="ECO:0007669"/>
    <property type="project" value="InterPro"/>
</dbReference>
<proteinExistence type="predicted"/>
<dbReference type="InterPro" id="IPR050763">
    <property type="entry name" value="ABC_transporter_ATP-binding"/>
</dbReference>
<evidence type="ECO:0000313" key="7">
    <source>
        <dbReference type="EMBL" id="GCE19109.1"/>
    </source>
</evidence>
<dbReference type="PROSITE" id="PS50893">
    <property type="entry name" value="ABC_TRANSPORTER_2"/>
    <property type="match status" value="1"/>
</dbReference>
<dbReference type="InterPro" id="IPR003593">
    <property type="entry name" value="AAA+_ATPase"/>
</dbReference>
<keyword evidence="5" id="KW-1133">Transmembrane helix</keyword>
<feature type="region of interest" description="Disordered" evidence="4">
    <location>
        <begin position="189"/>
        <end position="210"/>
    </location>
</feature>
<dbReference type="EMBL" id="BIFS01000001">
    <property type="protein sequence ID" value="GCE19109.1"/>
    <property type="molecule type" value="Genomic_DNA"/>
</dbReference>
<dbReference type="Proteomes" id="UP000287188">
    <property type="component" value="Unassembled WGS sequence"/>
</dbReference>
<dbReference type="InterPro" id="IPR003439">
    <property type="entry name" value="ABC_transporter-like_ATP-bd"/>
</dbReference>
<dbReference type="Gene3D" id="3.40.50.300">
    <property type="entry name" value="P-loop containing nucleotide triphosphate hydrolases"/>
    <property type="match status" value="1"/>
</dbReference>
<feature type="transmembrane region" description="Helical" evidence="5">
    <location>
        <begin position="47"/>
        <end position="72"/>
    </location>
</feature>
<accession>A0A402AJ35</accession>
<evidence type="ECO:0000256" key="1">
    <source>
        <dbReference type="ARBA" id="ARBA00022448"/>
    </source>
</evidence>
<organism evidence="7 8">
    <name type="scientific">Dictyobacter kobayashii</name>
    <dbReference type="NCBI Taxonomy" id="2014872"/>
    <lineage>
        <taxon>Bacteria</taxon>
        <taxon>Bacillati</taxon>
        <taxon>Chloroflexota</taxon>
        <taxon>Ktedonobacteria</taxon>
        <taxon>Ktedonobacterales</taxon>
        <taxon>Dictyobacteraceae</taxon>
        <taxon>Dictyobacter</taxon>
    </lineage>
</organism>
<sequence>MDDVSQSFSYTARRTTYLTIVCSLGFLFLAESGGVALLVTLLSHNLWLSLAINLSHLALCLFIMKMMLAVLFTRHQLTKTALQLRYGSSLNVQIPYSAILDIQPVRDMQATAQPVSARYDAGKQRITACFSDQGQLLLRCIHPLPLKLGRKEYQVSNLLFNVDQRDTFLAQIALLRATGTAEEPAELEFAPVQKSSPAPTAPGLAGKTQKSALPLQKSAIRLQGLTRTFADFVAVDHVQMTIQEGEIYGFLGSNGAGKTTTIKMLVGLLEPSSGQVWMGEYNVWQDPVAARALIGYVADRALLYERLTGREFLQFLAQIRGLSEELAERRITHLLEMLALSDQAGQLCGSYSFGMKRKLALAAALLHEPRILILDEPLNGLDPRSARYIKDLLLQLAAGGTTILLSTHDLATAEAVCDRVGIFHRGRLLAEGSTSELRQLAGAGAADLETVFLQLIQEQKAEVTA</sequence>
<dbReference type="InterPro" id="IPR017871">
    <property type="entry name" value="ABC_transporter-like_CS"/>
</dbReference>
<gene>
    <name evidence="7" type="ORF">KDK_29090</name>
</gene>
<protein>
    <recommendedName>
        <fullName evidence="6">ABC transporter domain-containing protein</fullName>
    </recommendedName>
</protein>
<name>A0A402AJ35_9CHLR</name>
<dbReference type="InterPro" id="IPR027417">
    <property type="entry name" value="P-loop_NTPase"/>
</dbReference>
<dbReference type="SUPFAM" id="SSF52540">
    <property type="entry name" value="P-loop containing nucleoside triphosphate hydrolases"/>
    <property type="match status" value="1"/>
</dbReference>
<dbReference type="AlphaFoldDB" id="A0A402AJ35"/>
<keyword evidence="5" id="KW-0812">Transmembrane</keyword>
<comment type="caution">
    <text evidence="7">The sequence shown here is derived from an EMBL/GenBank/DDBJ whole genome shotgun (WGS) entry which is preliminary data.</text>
</comment>